<dbReference type="RefSeq" id="WP_347922616.1">
    <property type="nucleotide sequence ID" value="NZ_CP157199.1"/>
</dbReference>
<dbReference type="InterPro" id="IPR023214">
    <property type="entry name" value="HAD_sf"/>
</dbReference>
<proteinExistence type="predicted"/>
<keyword evidence="1" id="KW-0378">Hydrolase</keyword>
<dbReference type="Gene3D" id="1.10.150.240">
    <property type="entry name" value="Putative phosphatase, domain 2"/>
    <property type="match status" value="1"/>
</dbReference>
<name>A0AAU7BQP1_9FLAO</name>
<dbReference type="SUPFAM" id="SSF56784">
    <property type="entry name" value="HAD-like"/>
    <property type="match status" value="1"/>
</dbReference>
<gene>
    <name evidence="1" type="ORF">ABGB03_11220</name>
</gene>
<accession>A0AAU7BQP1</accession>
<dbReference type="GO" id="GO:0008253">
    <property type="term" value="F:5'-nucleotidase activity"/>
    <property type="evidence" value="ECO:0007669"/>
    <property type="project" value="UniProtKB-EC"/>
</dbReference>
<reference evidence="1" key="1">
    <citation type="submission" date="2024-05" db="EMBL/GenBank/DDBJ databases">
        <title>Pontimicrobium maritimus sp. nov., isolated form sea water.</title>
        <authorList>
            <person name="Muhammad N."/>
            <person name="Vuong T.Q."/>
            <person name="Han H.L."/>
            <person name="Kim S.-G."/>
        </authorList>
    </citation>
    <scope>NUCLEOTIDE SEQUENCE</scope>
    <source>
        <strain evidence="1">SW4</strain>
    </source>
</reference>
<dbReference type="InterPro" id="IPR023198">
    <property type="entry name" value="PGP-like_dom2"/>
</dbReference>
<organism evidence="1">
    <name type="scientific">Pontimicrobium sp. SW4</name>
    <dbReference type="NCBI Taxonomy" id="3153519"/>
    <lineage>
        <taxon>Bacteria</taxon>
        <taxon>Pseudomonadati</taxon>
        <taxon>Bacteroidota</taxon>
        <taxon>Flavobacteriia</taxon>
        <taxon>Flavobacteriales</taxon>
        <taxon>Flavobacteriaceae</taxon>
        <taxon>Pontimicrobium</taxon>
    </lineage>
</organism>
<dbReference type="AlphaFoldDB" id="A0AAU7BQP1"/>
<dbReference type="EMBL" id="CP157199">
    <property type="protein sequence ID" value="XBG60426.1"/>
    <property type="molecule type" value="Genomic_DNA"/>
</dbReference>
<dbReference type="InterPro" id="IPR052550">
    <property type="entry name" value="Pyrimidine_5'-ntase_YjjG"/>
</dbReference>
<dbReference type="Gene3D" id="3.40.50.1000">
    <property type="entry name" value="HAD superfamily/HAD-like"/>
    <property type="match status" value="1"/>
</dbReference>
<dbReference type="NCBIfam" id="TIGR02254">
    <property type="entry name" value="YjjG_YfnB"/>
    <property type="match status" value="1"/>
</dbReference>
<dbReference type="SFLD" id="SFLDS00003">
    <property type="entry name" value="Haloacid_Dehalogenase"/>
    <property type="match status" value="1"/>
</dbReference>
<sequence length="229" mass="26671">MKINNISHVFFDLDHTLWDFDKNSGLTFEKIFQLNNIDTNLKEFLEVYEPINFQYWKLYREEKIEKSKLRFGRLHDAFSELNIVVKPSLIYKLSEDYITHLCSFNHLFDGAVEILDYLKPKYQLHIITNGFKEVQQGKLNNANIEHYFKTVTNSEMVGVKKPNPKIFNHALSLAKANKSNSIMIGDNLEADILGALDVGLDAICFNYHNEDLNGELKHVNNLIELKQFL</sequence>
<dbReference type="Pfam" id="PF13419">
    <property type="entry name" value="HAD_2"/>
    <property type="match status" value="1"/>
</dbReference>
<dbReference type="InterPro" id="IPR011951">
    <property type="entry name" value="HAD-SF_hydro_IA_YjjG/PynA"/>
</dbReference>
<dbReference type="InterPro" id="IPR036412">
    <property type="entry name" value="HAD-like_sf"/>
</dbReference>
<dbReference type="PANTHER" id="PTHR47478">
    <property type="match status" value="1"/>
</dbReference>
<dbReference type="EC" id="3.1.3.5" evidence="1"/>
<dbReference type="PANTHER" id="PTHR47478:SF1">
    <property type="entry name" value="PYRIMIDINE 5'-NUCLEOTIDASE YJJG"/>
    <property type="match status" value="1"/>
</dbReference>
<dbReference type="InterPro" id="IPR006439">
    <property type="entry name" value="HAD-SF_hydro_IA"/>
</dbReference>
<dbReference type="NCBIfam" id="TIGR01549">
    <property type="entry name" value="HAD-SF-IA-v1"/>
    <property type="match status" value="1"/>
</dbReference>
<dbReference type="InterPro" id="IPR041492">
    <property type="entry name" value="HAD_2"/>
</dbReference>
<protein>
    <submittedName>
        <fullName evidence="1">YjjG family noncanonical pyrimidine nucleotidase</fullName>
        <ecNumber evidence="1">3.1.3.5</ecNumber>
    </submittedName>
</protein>
<evidence type="ECO:0000313" key="1">
    <source>
        <dbReference type="EMBL" id="XBG60426.1"/>
    </source>
</evidence>
<dbReference type="CDD" id="cd04305">
    <property type="entry name" value="HAD_Neu5Ac-Pase_like"/>
    <property type="match status" value="1"/>
</dbReference>
<dbReference type="SFLD" id="SFLDG01129">
    <property type="entry name" value="C1.5:_HAD__Beta-PGM__Phosphata"/>
    <property type="match status" value="1"/>
</dbReference>